<accession>A0A4R5F7Y4</accession>
<dbReference type="AlphaFoldDB" id="A0A4R5F7Y4"/>
<dbReference type="OrthoDB" id="1321673at2"/>
<dbReference type="RefSeq" id="WP_131916188.1">
    <property type="nucleotide sequence ID" value="NZ_SMLG01000006.1"/>
</dbReference>
<dbReference type="EMBL" id="SMLG01000006">
    <property type="protein sequence ID" value="TDE43786.1"/>
    <property type="molecule type" value="Genomic_DNA"/>
</dbReference>
<reference evidence="1 2" key="1">
    <citation type="submission" date="2019-03" db="EMBL/GenBank/DDBJ databases">
        <title>Novel species of Flavobacterium.</title>
        <authorList>
            <person name="Liu Q."/>
            <person name="Xin Y.-H."/>
        </authorList>
    </citation>
    <scope>NUCLEOTIDE SEQUENCE [LARGE SCALE GENOMIC DNA]</scope>
    <source>
        <strain evidence="1 2">LB3P52</strain>
    </source>
</reference>
<keyword evidence="2" id="KW-1185">Reference proteome</keyword>
<evidence type="ECO:0008006" key="3">
    <source>
        <dbReference type="Google" id="ProtNLM"/>
    </source>
</evidence>
<evidence type="ECO:0000313" key="1">
    <source>
        <dbReference type="EMBL" id="TDE43786.1"/>
    </source>
</evidence>
<evidence type="ECO:0000313" key="2">
    <source>
        <dbReference type="Proteomes" id="UP000294814"/>
    </source>
</evidence>
<dbReference type="SUPFAM" id="SSF53335">
    <property type="entry name" value="S-adenosyl-L-methionine-dependent methyltransferases"/>
    <property type="match status" value="1"/>
</dbReference>
<gene>
    <name evidence="1" type="ORF">E0I26_09140</name>
</gene>
<dbReference type="Proteomes" id="UP000294814">
    <property type="component" value="Unassembled WGS sequence"/>
</dbReference>
<organism evidence="1 2">
    <name type="scientific">Flavobacterium rhamnosiphilum</name>
    <dbReference type="NCBI Taxonomy" id="2541724"/>
    <lineage>
        <taxon>Bacteria</taxon>
        <taxon>Pseudomonadati</taxon>
        <taxon>Bacteroidota</taxon>
        <taxon>Flavobacteriia</taxon>
        <taxon>Flavobacteriales</taxon>
        <taxon>Flavobacteriaceae</taxon>
        <taxon>Flavobacterium</taxon>
    </lineage>
</organism>
<comment type="caution">
    <text evidence="1">The sequence shown here is derived from an EMBL/GenBank/DDBJ whole genome shotgun (WGS) entry which is preliminary data.</text>
</comment>
<proteinExistence type="predicted"/>
<dbReference type="Gene3D" id="3.40.50.150">
    <property type="entry name" value="Vaccinia Virus protein VP39"/>
    <property type="match status" value="1"/>
</dbReference>
<name>A0A4R5F7Y4_9FLAO</name>
<dbReference type="InterPro" id="IPR029063">
    <property type="entry name" value="SAM-dependent_MTases_sf"/>
</dbReference>
<protein>
    <recommendedName>
        <fullName evidence="3">Methyltransferase domain-containing protein</fullName>
    </recommendedName>
</protein>
<sequence>MSRFLNKVIMEMYDNKNTAQKSFDENYLSEELLQAQWAEFIELKKVIAEIYLKKGSPITILDIGIGNARIVKHLSAIPEMWNMVKFYDGTDNAETCVNLSRNTANELNIEDKVTVYFLDAVELNQLQKQYDLIITTWFTAGNFYPENFPFENYNLLSEKIDLSKNEKFDTIFTFAYKMLNANGEILIGACYIDNENTRKKQELSYQKMGMTVITDAKDSFTATKERFWSQRFTKEKIYHYFKFVKREKISFTQLDPYDYAMQIRIKK</sequence>